<evidence type="ECO:0000313" key="2">
    <source>
        <dbReference type="Proteomes" id="UP000029998"/>
    </source>
</evidence>
<dbReference type="STRING" id="1385517.N800_03230"/>
<gene>
    <name evidence="1" type="ORF">N800_03230</name>
</gene>
<protein>
    <submittedName>
        <fullName evidence="1">Ribonucleotide reductase subunit alpha</fullName>
    </submittedName>
</protein>
<evidence type="ECO:0000313" key="1">
    <source>
        <dbReference type="EMBL" id="KGM53772.1"/>
    </source>
</evidence>
<sequence length="134" mass="14624">MSLATFHDLLDAARRQPEPQRLLFVFARVDLPEHATDDQRQRFEQREGGTISPCLCVDKAPAEIASFDALAAESTTTGQNWDIVFVGSLAGRAGIAPSTDEAAQPLRFMVNAINNGRVSDFAAFDRNGEVLQFG</sequence>
<dbReference type="Proteomes" id="UP000029998">
    <property type="component" value="Unassembled WGS sequence"/>
</dbReference>
<organism evidence="1 2">
    <name type="scientific">Lysobacter daejeonensis GH1-9</name>
    <dbReference type="NCBI Taxonomy" id="1385517"/>
    <lineage>
        <taxon>Bacteria</taxon>
        <taxon>Pseudomonadati</taxon>
        <taxon>Pseudomonadota</taxon>
        <taxon>Gammaproteobacteria</taxon>
        <taxon>Lysobacterales</taxon>
        <taxon>Lysobacteraceae</taxon>
        <taxon>Aerolutibacter</taxon>
    </lineage>
</organism>
<dbReference type="RefSeq" id="WP_036138548.1">
    <property type="nucleotide sequence ID" value="NZ_AVPU01000021.1"/>
</dbReference>
<dbReference type="eggNOG" id="ENOG5032S32">
    <property type="taxonomic scope" value="Bacteria"/>
</dbReference>
<accession>A0A0A0EX85</accession>
<dbReference type="OrthoDB" id="6182044at2"/>
<keyword evidence="2" id="KW-1185">Reference proteome</keyword>
<dbReference type="AlphaFoldDB" id="A0A0A0EX85"/>
<comment type="caution">
    <text evidence="1">The sequence shown here is derived from an EMBL/GenBank/DDBJ whole genome shotgun (WGS) entry which is preliminary data.</text>
</comment>
<reference evidence="1 2" key="1">
    <citation type="submission" date="2013-08" db="EMBL/GenBank/DDBJ databases">
        <title>Genome sequencing of Lysobacter.</title>
        <authorList>
            <person name="Zhang S."/>
            <person name="Wang G."/>
        </authorList>
    </citation>
    <scope>NUCLEOTIDE SEQUENCE [LARGE SCALE GENOMIC DNA]</scope>
    <source>
        <strain evidence="1 2">GH1-9</strain>
    </source>
</reference>
<dbReference type="EMBL" id="AVPU01000021">
    <property type="protein sequence ID" value="KGM53772.1"/>
    <property type="molecule type" value="Genomic_DNA"/>
</dbReference>
<proteinExistence type="predicted"/>
<name>A0A0A0EX85_9GAMM</name>